<name>A0A402AQ46_9CHLR</name>
<comment type="caution">
    <text evidence="1">The sequence shown here is derived from an EMBL/GenBank/DDBJ whole genome shotgun (WGS) entry which is preliminary data.</text>
</comment>
<proteinExistence type="predicted"/>
<organism evidence="1 2">
    <name type="scientific">Dictyobacter kobayashii</name>
    <dbReference type="NCBI Taxonomy" id="2014872"/>
    <lineage>
        <taxon>Bacteria</taxon>
        <taxon>Bacillati</taxon>
        <taxon>Chloroflexota</taxon>
        <taxon>Ktedonobacteria</taxon>
        <taxon>Ktedonobacterales</taxon>
        <taxon>Dictyobacteraceae</taxon>
        <taxon>Dictyobacter</taxon>
    </lineage>
</organism>
<sequence length="67" mass="7823">MKLFRSNNSNRETVQNTNDVELNDKTVRYFRGCGDYDYDDCIMMTTIAIMTAIATTTTPSYHRHHRS</sequence>
<protein>
    <submittedName>
        <fullName evidence="1">Uncharacterized protein</fullName>
    </submittedName>
</protein>
<evidence type="ECO:0000313" key="1">
    <source>
        <dbReference type="EMBL" id="GCE21120.1"/>
    </source>
</evidence>
<evidence type="ECO:0000313" key="2">
    <source>
        <dbReference type="Proteomes" id="UP000287188"/>
    </source>
</evidence>
<accession>A0A402AQ46</accession>
<dbReference type="EMBL" id="BIFS01000001">
    <property type="protein sequence ID" value="GCE21120.1"/>
    <property type="molecule type" value="Genomic_DNA"/>
</dbReference>
<reference evidence="2" key="1">
    <citation type="submission" date="2018-12" db="EMBL/GenBank/DDBJ databases">
        <title>Tengunoibacter tsumagoiensis gen. nov., sp. nov., Dictyobacter kobayashii sp. nov., D. alpinus sp. nov., and D. joshuensis sp. nov. and description of Dictyobacteraceae fam. nov. within the order Ktedonobacterales isolated from Tengu-no-mugimeshi.</title>
        <authorList>
            <person name="Wang C.M."/>
            <person name="Zheng Y."/>
            <person name="Sakai Y."/>
            <person name="Toyoda A."/>
            <person name="Minakuchi Y."/>
            <person name="Abe K."/>
            <person name="Yokota A."/>
            <person name="Yabe S."/>
        </authorList>
    </citation>
    <scope>NUCLEOTIDE SEQUENCE [LARGE SCALE GENOMIC DNA]</scope>
    <source>
        <strain evidence="2">Uno11</strain>
    </source>
</reference>
<keyword evidence="2" id="KW-1185">Reference proteome</keyword>
<dbReference type="RefSeq" id="WP_126552669.1">
    <property type="nucleotide sequence ID" value="NZ_BIFS01000001.1"/>
</dbReference>
<dbReference type="AlphaFoldDB" id="A0A402AQ46"/>
<dbReference type="Proteomes" id="UP000287188">
    <property type="component" value="Unassembled WGS sequence"/>
</dbReference>
<gene>
    <name evidence="1" type="ORF">KDK_49200</name>
</gene>